<protein>
    <submittedName>
        <fullName evidence="4">Transcriptional regulator, TetR family</fullName>
    </submittedName>
</protein>
<evidence type="ECO:0000313" key="4">
    <source>
        <dbReference type="EMBL" id="SDR78155.1"/>
    </source>
</evidence>
<feature type="DNA-binding region" description="H-T-H motif" evidence="2">
    <location>
        <begin position="32"/>
        <end position="51"/>
    </location>
</feature>
<dbReference type="Pfam" id="PF17938">
    <property type="entry name" value="TetR_C_29"/>
    <property type="match status" value="1"/>
</dbReference>
<dbReference type="eggNOG" id="COG1309">
    <property type="taxonomic scope" value="Bacteria"/>
</dbReference>
<dbReference type="Pfam" id="PF00440">
    <property type="entry name" value="TetR_N"/>
    <property type="match status" value="1"/>
</dbReference>
<dbReference type="InterPro" id="IPR009057">
    <property type="entry name" value="Homeodomain-like_sf"/>
</dbReference>
<reference evidence="4 5" key="1">
    <citation type="submission" date="2016-10" db="EMBL/GenBank/DDBJ databases">
        <authorList>
            <person name="de Groot N.N."/>
        </authorList>
    </citation>
    <scope>NUCLEOTIDE SEQUENCE [LARGE SCALE GENOMIC DNA]</scope>
    <source>
        <strain evidence="4 5">DSM 45434</strain>
    </source>
</reference>
<evidence type="ECO:0000259" key="3">
    <source>
        <dbReference type="PROSITE" id="PS50977"/>
    </source>
</evidence>
<dbReference type="Proteomes" id="UP000182237">
    <property type="component" value="Chromosome I"/>
</dbReference>
<dbReference type="EMBL" id="LT629765">
    <property type="protein sequence ID" value="SDR78155.1"/>
    <property type="molecule type" value="Genomic_DNA"/>
</dbReference>
<dbReference type="SUPFAM" id="SSF46689">
    <property type="entry name" value="Homeodomain-like"/>
    <property type="match status" value="1"/>
</dbReference>
<dbReference type="PANTHER" id="PTHR30328:SF54">
    <property type="entry name" value="HTH-TYPE TRANSCRIPTIONAL REPRESSOR SCO4008"/>
    <property type="match status" value="1"/>
</dbReference>
<feature type="domain" description="HTH tetR-type" evidence="3">
    <location>
        <begin position="9"/>
        <end position="69"/>
    </location>
</feature>
<dbReference type="InterPro" id="IPR041474">
    <property type="entry name" value="NicS_C"/>
</dbReference>
<keyword evidence="1 2" id="KW-0238">DNA-binding</keyword>
<sequence length="241" mass="26415">MADTPPGDMLADRSAVTAALEVFARDGFAAATLSDLADATGMSKRMLHYHFGDKRGLYEAAYRHAIGELTPPQEILSRPYTIPAEGMRRFVDALFHRFQRSPACVRLVLRENTDHVLEHGDDPGLRELSDVLLHVERILLLGQDSGAFRPGVSADDVLVLVCSLSMFRESNGDTMRGLLRLDLSTQRNTEGLRRMAIDTVLAFLTSNLPDSGYGSYVEPADTPDTGENPAGDVYDLDGGIY</sequence>
<dbReference type="PROSITE" id="PS50977">
    <property type="entry name" value="HTH_TETR_2"/>
    <property type="match status" value="1"/>
</dbReference>
<dbReference type="OrthoDB" id="4726108at2"/>
<dbReference type="InterPro" id="IPR036271">
    <property type="entry name" value="Tet_transcr_reg_TetR-rel_C_sf"/>
</dbReference>
<evidence type="ECO:0000256" key="1">
    <source>
        <dbReference type="ARBA" id="ARBA00023125"/>
    </source>
</evidence>
<dbReference type="PRINTS" id="PR00455">
    <property type="entry name" value="HTHTETR"/>
</dbReference>
<organism evidence="4 5">
    <name type="scientific">Corynebacterium timonense</name>
    <dbReference type="NCBI Taxonomy" id="441500"/>
    <lineage>
        <taxon>Bacteria</taxon>
        <taxon>Bacillati</taxon>
        <taxon>Actinomycetota</taxon>
        <taxon>Actinomycetes</taxon>
        <taxon>Mycobacteriales</taxon>
        <taxon>Corynebacteriaceae</taxon>
        <taxon>Corynebacterium</taxon>
    </lineage>
</organism>
<dbReference type="GO" id="GO:0003677">
    <property type="term" value="F:DNA binding"/>
    <property type="evidence" value="ECO:0007669"/>
    <property type="project" value="UniProtKB-UniRule"/>
</dbReference>
<dbReference type="STRING" id="1203190.GCA_000312345_00432"/>
<evidence type="ECO:0000313" key="5">
    <source>
        <dbReference type="Proteomes" id="UP000182237"/>
    </source>
</evidence>
<evidence type="ECO:0000256" key="2">
    <source>
        <dbReference type="PROSITE-ProRule" id="PRU00335"/>
    </source>
</evidence>
<gene>
    <name evidence="4" type="ORF">SAMN04488539_0338</name>
</gene>
<dbReference type="InterPro" id="IPR001647">
    <property type="entry name" value="HTH_TetR"/>
</dbReference>
<dbReference type="SUPFAM" id="SSF48498">
    <property type="entry name" value="Tetracyclin repressor-like, C-terminal domain"/>
    <property type="match status" value="1"/>
</dbReference>
<dbReference type="RefSeq" id="WP_083337238.1">
    <property type="nucleotide sequence ID" value="NZ_LT629765.1"/>
</dbReference>
<accession>A0A1H1LVU5</accession>
<name>A0A1H1LVU5_9CORY</name>
<dbReference type="Gene3D" id="1.10.357.10">
    <property type="entry name" value="Tetracycline Repressor, domain 2"/>
    <property type="match status" value="1"/>
</dbReference>
<dbReference type="AlphaFoldDB" id="A0A1H1LVU5"/>
<keyword evidence="5" id="KW-1185">Reference proteome</keyword>
<dbReference type="PANTHER" id="PTHR30328">
    <property type="entry name" value="TRANSCRIPTIONAL REPRESSOR"/>
    <property type="match status" value="1"/>
</dbReference>
<proteinExistence type="predicted"/>
<dbReference type="InterPro" id="IPR050109">
    <property type="entry name" value="HTH-type_TetR-like_transc_reg"/>
</dbReference>
<dbReference type="GO" id="GO:0006355">
    <property type="term" value="P:regulation of DNA-templated transcription"/>
    <property type="evidence" value="ECO:0007669"/>
    <property type="project" value="UniProtKB-ARBA"/>
</dbReference>